<dbReference type="CDD" id="cd03320">
    <property type="entry name" value="OSBS"/>
    <property type="match status" value="1"/>
</dbReference>
<name>A0A839RNE9_9ACTN</name>
<dbReference type="SFLD" id="SFLDF00009">
    <property type="entry name" value="o-succinylbenzoate_synthase"/>
    <property type="match status" value="1"/>
</dbReference>
<dbReference type="PANTHER" id="PTHR48073:SF2">
    <property type="entry name" value="O-SUCCINYLBENZOATE SYNTHASE"/>
    <property type="match status" value="1"/>
</dbReference>
<dbReference type="Gene3D" id="3.20.20.120">
    <property type="entry name" value="Enolase-like C-terminal domain"/>
    <property type="match status" value="1"/>
</dbReference>
<comment type="catalytic activity">
    <reaction evidence="5">
        <text>(1R,6R)-6-hydroxy-2-succinyl-cyclohexa-2,4-diene-1-carboxylate = 2-succinylbenzoate + H2O</text>
        <dbReference type="Rhea" id="RHEA:10196"/>
        <dbReference type="ChEBI" id="CHEBI:15377"/>
        <dbReference type="ChEBI" id="CHEBI:18325"/>
        <dbReference type="ChEBI" id="CHEBI:58689"/>
        <dbReference type="EC" id="4.2.1.113"/>
    </reaction>
</comment>
<comment type="similarity">
    <text evidence="5">Belongs to the mandelate racemase/muconate lactonizing enzyme family. MenC type 1 subfamily.</text>
</comment>
<evidence type="ECO:0000256" key="1">
    <source>
        <dbReference type="ARBA" id="ARBA00022428"/>
    </source>
</evidence>
<proteinExistence type="inferred from homology"/>
<evidence type="ECO:0000256" key="3">
    <source>
        <dbReference type="ARBA" id="ARBA00022842"/>
    </source>
</evidence>
<dbReference type="SFLD" id="SFLDG00180">
    <property type="entry name" value="muconate_cycloisomerase"/>
    <property type="match status" value="1"/>
</dbReference>
<evidence type="ECO:0000313" key="7">
    <source>
        <dbReference type="EMBL" id="MBB3037718.1"/>
    </source>
</evidence>
<dbReference type="Pfam" id="PF18374">
    <property type="entry name" value="Enolase_like_N"/>
    <property type="match status" value="1"/>
</dbReference>
<dbReference type="GO" id="GO:0009234">
    <property type="term" value="P:menaquinone biosynthetic process"/>
    <property type="evidence" value="ECO:0007669"/>
    <property type="project" value="UniProtKB-UniRule"/>
</dbReference>
<dbReference type="Pfam" id="PF13378">
    <property type="entry name" value="MR_MLE_C"/>
    <property type="match status" value="1"/>
</dbReference>
<keyword evidence="4 5" id="KW-0456">Lyase</keyword>
<dbReference type="OrthoDB" id="3725747at2"/>
<evidence type="ECO:0000313" key="8">
    <source>
        <dbReference type="Proteomes" id="UP000567922"/>
    </source>
</evidence>
<gene>
    <name evidence="5" type="primary">menC</name>
    <name evidence="7" type="ORF">FHU29_002167</name>
</gene>
<keyword evidence="1 5" id="KW-0474">Menaquinone biosynthesis</keyword>
<comment type="function">
    <text evidence="5">Converts 2-succinyl-6-hydroxy-2,4-cyclohexadiene-1-carboxylate (SHCHC) to 2-succinylbenzoate (OSB).</text>
</comment>
<comment type="pathway">
    <text evidence="5">Quinol/quinone metabolism; 1,4-dihydroxy-2-naphthoate biosynthesis; 1,4-dihydroxy-2-naphthoate from chorismate: step 4/7.</text>
</comment>
<dbReference type="NCBIfam" id="NF002782">
    <property type="entry name" value="PRK02901.1"/>
    <property type="match status" value="1"/>
</dbReference>
<protein>
    <recommendedName>
        <fullName evidence="5">o-succinylbenzoate synthase</fullName>
        <shortName evidence="5">OSB synthase</shortName>
        <shortName evidence="5">OSBS</shortName>
        <ecNumber evidence="5">4.2.1.113</ecNumber>
    </recommendedName>
    <alternativeName>
        <fullName evidence="5">4-(2'-carboxyphenyl)-4-oxybutyric acid synthase</fullName>
    </alternativeName>
    <alternativeName>
        <fullName evidence="5">o-succinylbenzoic acid synthase</fullName>
    </alternativeName>
</protein>
<accession>A0A839RNE9</accession>
<keyword evidence="2 5" id="KW-0479">Metal-binding</keyword>
<evidence type="ECO:0000256" key="4">
    <source>
        <dbReference type="ARBA" id="ARBA00023239"/>
    </source>
</evidence>
<comment type="pathway">
    <text evidence="5">Quinol/quinone metabolism; menaquinone biosynthesis.</text>
</comment>
<dbReference type="RefSeq" id="WP_064442334.1">
    <property type="nucleotide sequence ID" value="NZ_BDDI01000023.1"/>
</dbReference>
<dbReference type="GO" id="GO:0000287">
    <property type="term" value="F:magnesium ion binding"/>
    <property type="evidence" value="ECO:0007669"/>
    <property type="project" value="UniProtKB-UniRule"/>
</dbReference>
<evidence type="ECO:0000256" key="2">
    <source>
        <dbReference type="ARBA" id="ARBA00022723"/>
    </source>
</evidence>
<feature type="domain" description="Mandelate racemase/muconate lactonizing enzyme C-terminal" evidence="6">
    <location>
        <begin position="93"/>
        <end position="182"/>
    </location>
</feature>
<dbReference type="AlphaFoldDB" id="A0A839RNE9"/>
<dbReference type="HAMAP" id="MF_00470">
    <property type="entry name" value="MenC_1"/>
    <property type="match status" value="1"/>
</dbReference>
<dbReference type="SFLD" id="SFLDS00001">
    <property type="entry name" value="Enolase"/>
    <property type="match status" value="1"/>
</dbReference>
<sequence length="328" mass="34661">MKLPPLSAILADAHVVSIPLRVRFRGITTREATLFRGPAGWAEFAPFPEYGDVEASAWLASAVEAAWKGPPPALRDVIAVNATVPAVSAARVPDILARFAGARTAKVKVAEKGQSLAEDVARVNAVRELIPNVRVDANGAWTVSDALRALDALLQHGPLEYVEQPCRTVEELAELRQRLDGAVRVAADESIRRADDPFRVVEAGGADVAVLKVAPLGGARRVVTIAERLGEAGIPVVVSSALDTVVGISLGAATAAALPVLELACGLGTTQLLADDVGPPMEWAEGGLRVGPGTVDELALRRLAASEECTKWWRERLTRCYTVLATQA</sequence>
<feature type="binding site" evidence="5">
    <location>
        <position position="136"/>
    </location>
    <ligand>
        <name>Mg(2+)</name>
        <dbReference type="ChEBI" id="CHEBI:18420"/>
    </ligand>
</feature>
<dbReference type="EC" id="4.2.1.113" evidence="5"/>
<evidence type="ECO:0000259" key="6">
    <source>
        <dbReference type="SMART" id="SM00922"/>
    </source>
</evidence>
<dbReference type="InterPro" id="IPR036849">
    <property type="entry name" value="Enolase-like_C_sf"/>
</dbReference>
<dbReference type="GO" id="GO:0043748">
    <property type="term" value="F:O-succinylbenzoate synthase activity"/>
    <property type="evidence" value="ECO:0007669"/>
    <property type="project" value="UniProtKB-EC"/>
</dbReference>
<keyword evidence="8" id="KW-1185">Reference proteome</keyword>
<reference evidence="7 8" key="1">
    <citation type="submission" date="2020-08" db="EMBL/GenBank/DDBJ databases">
        <title>Sequencing the genomes of 1000 actinobacteria strains.</title>
        <authorList>
            <person name="Klenk H.-P."/>
        </authorList>
    </citation>
    <scope>NUCLEOTIDE SEQUENCE [LARGE SCALE GENOMIC DNA]</scope>
    <source>
        <strain evidence="7 8">DSM 45258</strain>
    </source>
</reference>
<dbReference type="InterPro" id="IPR013342">
    <property type="entry name" value="Mandelate_racemase_C"/>
</dbReference>
<keyword evidence="3 5" id="KW-0460">Magnesium</keyword>
<feature type="active site" description="Proton acceptor" evidence="5">
    <location>
        <position position="212"/>
    </location>
</feature>
<dbReference type="SMART" id="SM00922">
    <property type="entry name" value="MR_MLE"/>
    <property type="match status" value="1"/>
</dbReference>
<dbReference type="UniPathway" id="UPA00079"/>
<comment type="cofactor">
    <cofactor evidence="5">
        <name>a divalent metal cation</name>
        <dbReference type="ChEBI" id="CHEBI:60240"/>
    </cofactor>
</comment>
<feature type="binding site" evidence="5">
    <location>
        <position position="163"/>
    </location>
    <ligand>
        <name>Mg(2+)</name>
        <dbReference type="ChEBI" id="CHEBI:18420"/>
    </ligand>
</feature>
<dbReference type="InterPro" id="IPR029065">
    <property type="entry name" value="Enolase_C-like"/>
</dbReference>
<feature type="binding site" evidence="5">
    <location>
        <position position="188"/>
    </location>
    <ligand>
        <name>Mg(2+)</name>
        <dbReference type="ChEBI" id="CHEBI:18420"/>
    </ligand>
</feature>
<organism evidence="7 8">
    <name type="scientific">Hoyosella altamirensis</name>
    <dbReference type="NCBI Taxonomy" id="616997"/>
    <lineage>
        <taxon>Bacteria</taxon>
        <taxon>Bacillati</taxon>
        <taxon>Actinomycetota</taxon>
        <taxon>Actinomycetes</taxon>
        <taxon>Mycobacteriales</taxon>
        <taxon>Hoyosellaceae</taxon>
        <taxon>Hoyosella</taxon>
    </lineage>
</organism>
<dbReference type="SUPFAM" id="SSF51604">
    <property type="entry name" value="Enolase C-terminal domain-like"/>
    <property type="match status" value="1"/>
</dbReference>
<dbReference type="PANTHER" id="PTHR48073">
    <property type="entry name" value="O-SUCCINYLBENZOATE SYNTHASE-RELATED"/>
    <property type="match status" value="1"/>
</dbReference>
<dbReference type="EMBL" id="JACHWS010000002">
    <property type="protein sequence ID" value="MBB3037718.1"/>
    <property type="molecule type" value="Genomic_DNA"/>
</dbReference>
<dbReference type="UniPathway" id="UPA01057">
    <property type="reaction ID" value="UER00165"/>
</dbReference>
<evidence type="ECO:0000256" key="5">
    <source>
        <dbReference type="HAMAP-Rule" id="MF_00470"/>
    </source>
</evidence>
<dbReference type="InterPro" id="IPR010196">
    <property type="entry name" value="OSB_synthase_MenC1"/>
</dbReference>
<comment type="caution">
    <text evidence="7">The sequence shown here is derived from an EMBL/GenBank/DDBJ whole genome shotgun (WGS) entry which is preliminary data.</text>
</comment>
<dbReference type="Proteomes" id="UP000567922">
    <property type="component" value="Unassembled WGS sequence"/>
</dbReference>
<feature type="active site" description="Proton donor" evidence="5">
    <location>
        <position position="108"/>
    </location>
</feature>